<keyword evidence="3" id="KW-1185">Reference proteome</keyword>
<feature type="region of interest" description="Disordered" evidence="1">
    <location>
        <begin position="158"/>
        <end position="183"/>
    </location>
</feature>
<dbReference type="Pfam" id="PF05932">
    <property type="entry name" value="CesT"/>
    <property type="match status" value="1"/>
</dbReference>
<dbReference type="AlphaFoldDB" id="A0A8A4TKL2"/>
<proteinExistence type="predicted"/>
<dbReference type="Gene3D" id="3.30.1460.10">
    <property type="match status" value="2"/>
</dbReference>
<evidence type="ECO:0000313" key="2">
    <source>
        <dbReference type="EMBL" id="QTD49421.1"/>
    </source>
</evidence>
<dbReference type="SUPFAM" id="SSF69635">
    <property type="entry name" value="Type III secretory system chaperone-like"/>
    <property type="match status" value="1"/>
</dbReference>
<protein>
    <submittedName>
        <fullName evidence="2">Type III secretion system chaperone</fullName>
    </submittedName>
</protein>
<dbReference type="GO" id="GO:0030254">
    <property type="term" value="P:protein secretion by the type III secretion system"/>
    <property type="evidence" value="ECO:0007669"/>
    <property type="project" value="InterPro"/>
</dbReference>
<dbReference type="EMBL" id="CP071793">
    <property type="protein sequence ID" value="QTD49421.1"/>
    <property type="molecule type" value="Genomic_DNA"/>
</dbReference>
<dbReference type="InterPro" id="IPR010261">
    <property type="entry name" value="Tir_chaperone"/>
</dbReference>
<dbReference type="KEGG" id="scor:J3U87_27870"/>
<evidence type="ECO:0000256" key="1">
    <source>
        <dbReference type="SAM" id="MobiDB-lite"/>
    </source>
</evidence>
<dbReference type="RefSeq" id="WP_237379056.1">
    <property type="nucleotide sequence ID" value="NZ_CP071793.1"/>
</dbReference>
<reference evidence="2" key="1">
    <citation type="submission" date="2021-03" db="EMBL/GenBank/DDBJ databases">
        <title>Acanthopleuribacteraceae sp. M133.</title>
        <authorList>
            <person name="Wang G."/>
        </authorList>
    </citation>
    <scope>NUCLEOTIDE SEQUENCE</scope>
    <source>
        <strain evidence="2">M133</strain>
    </source>
</reference>
<dbReference type="Proteomes" id="UP000663929">
    <property type="component" value="Chromosome"/>
</dbReference>
<name>A0A8A4TKL2_SULCO</name>
<evidence type="ECO:0000313" key="3">
    <source>
        <dbReference type="Proteomes" id="UP000663929"/>
    </source>
</evidence>
<accession>A0A8A4TKL2</accession>
<sequence length="183" mass="19940">MDRRVSDSVTALDSLLSAFSDRVGLGSIPVNEEGVAHLIFDGETQIFIGARPGADQVVLFADLGRIRPDKRSEGYRLVLSANAGHRLDPAGEDPLPLPAMPMAFALNRDTGTLVVSDFRGFKELDAASFEQWLRAFLEVAERWQDHFKGGLWVETAGSADSEPRNGSGFDPEPGVIPFPTMRV</sequence>
<gene>
    <name evidence="2" type="ORF">J3U87_27870</name>
</gene>
<organism evidence="2 3">
    <name type="scientific">Sulfidibacter corallicola</name>
    <dbReference type="NCBI Taxonomy" id="2818388"/>
    <lineage>
        <taxon>Bacteria</taxon>
        <taxon>Pseudomonadati</taxon>
        <taxon>Acidobacteriota</taxon>
        <taxon>Holophagae</taxon>
        <taxon>Acanthopleuribacterales</taxon>
        <taxon>Acanthopleuribacteraceae</taxon>
        <taxon>Sulfidibacter</taxon>
    </lineage>
</organism>
<dbReference type="CDD" id="cd16364">
    <property type="entry name" value="T3SC_I-like"/>
    <property type="match status" value="1"/>
</dbReference>